<accession>A0A6B2G429</accession>
<evidence type="ECO:0000256" key="1">
    <source>
        <dbReference type="SAM" id="Coils"/>
    </source>
</evidence>
<keyword evidence="1" id="KW-0175">Coiled coil</keyword>
<dbReference type="AlphaFoldDB" id="A0A6B2G429"/>
<dbReference type="EMBL" id="GHBR01001990">
    <property type="protein sequence ID" value="NDJ97005.1"/>
    <property type="molecule type" value="Transcribed_RNA"/>
</dbReference>
<reference evidence="2" key="1">
    <citation type="submission" date="2018-11" db="EMBL/GenBank/DDBJ databases">
        <title>Myxobolus squamalis genome and transcriptome.</title>
        <authorList>
            <person name="Yahalomi D."/>
            <person name="Atkinson S.D."/>
            <person name="Neuhof M."/>
            <person name="Chang E.S."/>
            <person name="Philippe H."/>
            <person name="Cartwright P."/>
            <person name="Bartholomew J.L."/>
            <person name="Huchon D."/>
        </authorList>
    </citation>
    <scope>NUCLEOTIDE SEQUENCE</scope>
    <source>
        <strain evidence="2">71B08</strain>
        <tissue evidence="2">Whole</tissue>
    </source>
</reference>
<organism evidence="2">
    <name type="scientific">Myxobolus squamalis</name>
    <name type="common">Myxosporean</name>
    <dbReference type="NCBI Taxonomy" id="59785"/>
    <lineage>
        <taxon>Eukaryota</taxon>
        <taxon>Metazoa</taxon>
        <taxon>Cnidaria</taxon>
        <taxon>Myxozoa</taxon>
        <taxon>Myxosporea</taxon>
        <taxon>Bivalvulida</taxon>
        <taxon>Platysporina</taxon>
        <taxon>Myxobolidae</taxon>
        <taxon>Myxobolus</taxon>
    </lineage>
</organism>
<sequence length="216" mass="25167">MFFKHIKFKEMVDKVETAVAAAVIPVLPEPEEDKQEIYRRNLATEQEELKEKLKATKRKVKMLQTESRTKTVKHELIDEKELLVGFGALRKDFTVNESIGEYILSNTKYSKRKKILPILNKSEHRELLTLEMLKSFENDLSQIQQKALIREQQRNEGKEIDLETETGWMNHLLTFDKPSPYISSALDANVEIADRYDITDPRNPINQRKGGLKPKK</sequence>
<evidence type="ECO:0000313" key="2">
    <source>
        <dbReference type="EMBL" id="NDJ97005.1"/>
    </source>
</evidence>
<feature type="coiled-coil region" evidence="1">
    <location>
        <begin position="39"/>
        <end position="66"/>
    </location>
</feature>
<protein>
    <submittedName>
        <fullName evidence="2">Spliceosome-associated protein CWC27 homolog (Trinotate prediction)</fullName>
    </submittedName>
</protein>
<name>A0A6B2G429_MYXSQ</name>
<proteinExistence type="predicted"/>